<keyword evidence="2" id="KW-1185">Reference proteome</keyword>
<accession>A0ABD2NUD2</accession>
<dbReference type="Proteomes" id="UP001516400">
    <property type="component" value="Unassembled WGS sequence"/>
</dbReference>
<evidence type="ECO:0000313" key="1">
    <source>
        <dbReference type="EMBL" id="KAL3281996.1"/>
    </source>
</evidence>
<sequence length="93" mass="10675">MSRFRHMPQLQNAVAAIVASDNPIWRKTLPIYSTPHDVNNAIEERLNNLYNDIIDCSPVILFEKIFDQRMCNLIVEQSLGYAAQTMDMAFNST</sequence>
<protein>
    <submittedName>
        <fullName evidence="1">Uncharacterized protein</fullName>
    </submittedName>
</protein>
<name>A0ABD2NUD2_9CUCU</name>
<dbReference type="EMBL" id="JABFTP020000144">
    <property type="protein sequence ID" value="KAL3281996.1"/>
    <property type="molecule type" value="Genomic_DNA"/>
</dbReference>
<proteinExistence type="predicted"/>
<gene>
    <name evidence="1" type="ORF">HHI36_005199</name>
</gene>
<dbReference type="AlphaFoldDB" id="A0ABD2NUD2"/>
<organism evidence="1 2">
    <name type="scientific">Cryptolaemus montrouzieri</name>
    <dbReference type="NCBI Taxonomy" id="559131"/>
    <lineage>
        <taxon>Eukaryota</taxon>
        <taxon>Metazoa</taxon>
        <taxon>Ecdysozoa</taxon>
        <taxon>Arthropoda</taxon>
        <taxon>Hexapoda</taxon>
        <taxon>Insecta</taxon>
        <taxon>Pterygota</taxon>
        <taxon>Neoptera</taxon>
        <taxon>Endopterygota</taxon>
        <taxon>Coleoptera</taxon>
        <taxon>Polyphaga</taxon>
        <taxon>Cucujiformia</taxon>
        <taxon>Coccinelloidea</taxon>
        <taxon>Coccinellidae</taxon>
        <taxon>Scymninae</taxon>
        <taxon>Scymnini</taxon>
        <taxon>Cryptolaemus</taxon>
    </lineage>
</organism>
<comment type="caution">
    <text evidence="1">The sequence shown here is derived from an EMBL/GenBank/DDBJ whole genome shotgun (WGS) entry which is preliminary data.</text>
</comment>
<evidence type="ECO:0000313" key="2">
    <source>
        <dbReference type="Proteomes" id="UP001516400"/>
    </source>
</evidence>
<reference evidence="1 2" key="1">
    <citation type="journal article" date="2021" name="BMC Biol.">
        <title>Horizontally acquired antibacterial genes associated with adaptive radiation of ladybird beetles.</title>
        <authorList>
            <person name="Li H.S."/>
            <person name="Tang X.F."/>
            <person name="Huang Y.H."/>
            <person name="Xu Z.Y."/>
            <person name="Chen M.L."/>
            <person name="Du X.Y."/>
            <person name="Qiu B.Y."/>
            <person name="Chen P.T."/>
            <person name="Zhang W."/>
            <person name="Slipinski A."/>
            <person name="Escalona H.E."/>
            <person name="Waterhouse R.M."/>
            <person name="Zwick A."/>
            <person name="Pang H."/>
        </authorList>
    </citation>
    <scope>NUCLEOTIDE SEQUENCE [LARGE SCALE GENOMIC DNA]</scope>
    <source>
        <strain evidence="1">SYSU2018</strain>
    </source>
</reference>